<dbReference type="PANTHER" id="PTHR12994:SF17">
    <property type="entry name" value="LD30995P"/>
    <property type="match status" value="1"/>
</dbReference>
<dbReference type="GO" id="GO:0006508">
    <property type="term" value="P:proteolysis"/>
    <property type="evidence" value="ECO:0007669"/>
    <property type="project" value="UniProtKB-KW"/>
</dbReference>
<dbReference type="PATRIC" id="fig|1702221.3.peg.2139"/>
<keyword evidence="4 6" id="KW-0378">Hydrolase</keyword>
<evidence type="ECO:0000256" key="5">
    <source>
        <dbReference type="ARBA" id="ARBA00022997"/>
    </source>
</evidence>
<evidence type="ECO:0000256" key="1">
    <source>
        <dbReference type="ARBA" id="ARBA00001670"/>
    </source>
</evidence>
<keyword evidence="5 6" id="KW-0224">Dipeptidase</keyword>
<dbReference type="InterPro" id="IPR047804">
    <property type="entry name" value="C69_dipept_A-like"/>
</dbReference>
<dbReference type="GO" id="GO:0070004">
    <property type="term" value="F:cysteine-type exopeptidase activity"/>
    <property type="evidence" value="ECO:0007669"/>
    <property type="project" value="InterPro"/>
</dbReference>
<accession>A0A140DXF7</accession>
<dbReference type="PANTHER" id="PTHR12994">
    <property type="entry name" value="SECERNIN"/>
    <property type="match status" value="1"/>
</dbReference>
<reference evidence="7 8" key="1">
    <citation type="journal article" date="2016" name="Gut Pathog.">
        <title>Whole genome sequencing of "Faecalibaculum rodentium" ALO17, isolated from C57BL/6J laboratory mouse feces.</title>
        <authorList>
            <person name="Lim S."/>
            <person name="Chang D.H."/>
            <person name="Ahn S."/>
            <person name="Kim B.C."/>
        </authorList>
    </citation>
    <scope>NUCLEOTIDE SEQUENCE [LARGE SCALE GENOMIC DNA]</scope>
    <source>
        <strain evidence="7 8">Alo17</strain>
    </source>
</reference>
<sequence>MRCPWHHPYLQKAVSFKRKLPFAQTRQSRESSPAPGMRHAQPLKRDYDFLYTMPARSGAIGTEGGTLMPCTTILVGKDATYDGSTLMARNDDSGAGKFTVKKYVLITPEQQPRHYESVTSHIQLELPDNPMSYTCCPNVEPGTGYKSEAGINSANVAMSATETITSNPRVLGADPLVPGGLGEEDFITVILPYIKSARDGVLYTGRLLEKYGTYEMSGIGYSDADEIWYLETIGGHHWMARRVPDNAYAVIPNQLGIDYFDFEDAAGEQKNCLCSAGLEDFVKNNHLDLSMDPGDAFDPRAAFGSHADSDHTYNTPRAWWMERYFNPNTFVWDGPDADFRPDSDDIPWSLVPEKKITVEDIKYVLAGHYQGTPYDPYMHHGDKSMAGAFRTIGINRTAFLGVLQMKHNGTSVEWLSFAANEFNALIPFYQHITATPAYVGDTTMDVNTNSFYWTSRLIAAMADAVDRETASIIERYQNRTMNEAHAILDACDPKIAAAADEETRVKLCMEANQKLADMAEAASQEALSQVLYTLSNNMKNAFSRSDA</sequence>
<proteinExistence type="inferred from homology"/>
<organism evidence="7 8">
    <name type="scientific">Faecalibaculum rodentium</name>
    <dbReference type="NCBI Taxonomy" id="1702221"/>
    <lineage>
        <taxon>Bacteria</taxon>
        <taxon>Bacillati</taxon>
        <taxon>Bacillota</taxon>
        <taxon>Erysipelotrichia</taxon>
        <taxon>Erysipelotrichales</taxon>
        <taxon>Erysipelotrichaceae</taxon>
        <taxon>Faecalibaculum</taxon>
    </lineage>
</organism>
<evidence type="ECO:0000313" key="8">
    <source>
        <dbReference type="Proteomes" id="UP000069771"/>
    </source>
</evidence>
<comment type="catalytic activity">
    <reaction evidence="1">
        <text>an L-aminoacyl-L-amino acid + H2O = 2 an L-alpha-amino acid</text>
        <dbReference type="Rhea" id="RHEA:48940"/>
        <dbReference type="ChEBI" id="CHEBI:15377"/>
        <dbReference type="ChEBI" id="CHEBI:59869"/>
        <dbReference type="ChEBI" id="CHEBI:77460"/>
        <dbReference type="EC" id="3.4.13.19"/>
    </reaction>
</comment>
<evidence type="ECO:0000313" key="7">
    <source>
        <dbReference type="EMBL" id="AMK55334.1"/>
    </source>
</evidence>
<keyword evidence="3 6" id="KW-0645">Protease</keyword>
<dbReference type="InterPro" id="IPR005322">
    <property type="entry name" value="Peptidase_C69"/>
</dbReference>
<evidence type="ECO:0000256" key="4">
    <source>
        <dbReference type="ARBA" id="ARBA00022801"/>
    </source>
</evidence>
<dbReference type="Proteomes" id="UP000069771">
    <property type="component" value="Chromosome"/>
</dbReference>
<dbReference type="GO" id="GO:0016805">
    <property type="term" value="F:dipeptidase activity"/>
    <property type="evidence" value="ECO:0007669"/>
    <property type="project" value="UniProtKB-KW"/>
</dbReference>
<evidence type="ECO:0000256" key="2">
    <source>
        <dbReference type="ARBA" id="ARBA00007225"/>
    </source>
</evidence>
<protein>
    <recommendedName>
        <fullName evidence="6">Dipeptidase</fullName>
        <ecNumber evidence="6">3.4.-.-</ecNumber>
    </recommendedName>
</protein>
<comment type="similarity">
    <text evidence="2 6">Belongs to the peptidase C69 family.</text>
</comment>
<evidence type="ECO:0000256" key="6">
    <source>
        <dbReference type="RuleBase" id="RU364089"/>
    </source>
</evidence>
<evidence type="ECO:0000256" key="3">
    <source>
        <dbReference type="ARBA" id="ARBA00022670"/>
    </source>
</evidence>
<dbReference type="EC" id="3.4.-.-" evidence="6"/>
<keyword evidence="8" id="KW-1185">Reference proteome</keyword>
<dbReference type="Pfam" id="PF03577">
    <property type="entry name" value="Peptidase_C69"/>
    <property type="match status" value="1"/>
</dbReference>
<dbReference type="EMBL" id="CP011391">
    <property type="protein sequence ID" value="AMK55334.1"/>
    <property type="molecule type" value="Genomic_DNA"/>
</dbReference>
<dbReference type="AlphaFoldDB" id="A0A140DXF7"/>
<name>A0A140DXF7_9FIRM</name>
<gene>
    <name evidence="7" type="ORF">AALO17_22000</name>
</gene>
<dbReference type="Gene3D" id="3.60.60.10">
    <property type="entry name" value="Penicillin V Acylase, Chain A"/>
    <property type="match status" value="1"/>
</dbReference>
<dbReference type="STRING" id="1702221.AALO17_22000"/>
<dbReference type="NCBIfam" id="NF033678">
    <property type="entry name" value="C69_fam_dipept"/>
    <property type="match status" value="1"/>
</dbReference>
<dbReference type="KEGG" id="fro:AALO17_22000"/>